<accession>A0A8X6TFR3</accession>
<dbReference type="OrthoDB" id="6468292at2759"/>
<sequence length="93" mass="10673">MYLKVLIFIAFDPPEYLRQLALELINSNILDDAFLAYTYGSRNEMSYTGSCIYIRAQDNSCQFNLRNTTGCSVFCSDFNDIDSALDKILVEFE</sequence>
<dbReference type="EMBL" id="BMAW01055920">
    <property type="protein sequence ID" value="GFT03426.1"/>
    <property type="molecule type" value="Genomic_DNA"/>
</dbReference>
<reference evidence="1" key="1">
    <citation type="submission" date="2020-08" db="EMBL/GenBank/DDBJ databases">
        <title>Multicomponent nature underlies the extraordinary mechanical properties of spider dragline silk.</title>
        <authorList>
            <person name="Kono N."/>
            <person name="Nakamura H."/>
            <person name="Mori M."/>
            <person name="Yoshida Y."/>
            <person name="Ohtoshi R."/>
            <person name="Malay A.D."/>
            <person name="Moran D.A.P."/>
            <person name="Tomita M."/>
            <person name="Numata K."/>
            <person name="Arakawa K."/>
        </authorList>
    </citation>
    <scope>NUCLEOTIDE SEQUENCE</scope>
</reference>
<proteinExistence type="predicted"/>
<gene>
    <name evidence="1" type="ORF">NPIL_147371</name>
</gene>
<protein>
    <submittedName>
        <fullName evidence="1">Uncharacterized protein</fullName>
    </submittedName>
</protein>
<evidence type="ECO:0000313" key="2">
    <source>
        <dbReference type="Proteomes" id="UP000887013"/>
    </source>
</evidence>
<organism evidence="1 2">
    <name type="scientific">Nephila pilipes</name>
    <name type="common">Giant wood spider</name>
    <name type="synonym">Nephila maculata</name>
    <dbReference type="NCBI Taxonomy" id="299642"/>
    <lineage>
        <taxon>Eukaryota</taxon>
        <taxon>Metazoa</taxon>
        <taxon>Ecdysozoa</taxon>
        <taxon>Arthropoda</taxon>
        <taxon>Chelicerata</taxon>
        <taxon>Arachnida</taxon>
        <taxon>Araneae</taxon>
        <taxon>Araneomorphae</taxon>
        <taxon>Entelegynae</taxon>
        <taxon>Araneoidea</taxon>
        <taxon>Nephilidae</taxon>
        <taxon>Nephila</taxon>
    </lineage>
</organism>
<dbReference type="AlphaFoldDB" id="A0A8X6TFR3"/>
<dbReference type="Proteomes" id="UP000887013">
    <property type="component" value="Unassembled WGS sequence"/>
</dbReference>
<evidence type="ECO:0000313" key="1">
    <source>
        <dbReference type="EMBL" id="GFT03426.1"/>
    </source>
</evidence>
<comment type="caution">
    <text evidence="1">The sequence shown here is derived from an EMBL/GenBank/DDBJ whole genome shotgun (WGS) entry which is preliminary data.</text>
</comment>
<name>A0A8X6TFR3_NEPPI</name>
<keyword evidence="2" id="KW-1185">Reference proteome</keyword>